<name>A0A1X7TZM2_AMPQE</name>
<dbReference type="InParanoid" id="A0A1X7TZM2"/>
<proteinExistence type="predicted"/>
<protein>
    <submittedName>
        <fullName evidence="1">Uncharacterized protein</fullName>
    </submittedName>
</protein>
<reference evidence="1" key="1">
    <citation type="submission" date="2017-05" db="UniProtKB">
        <authorList>
            <consortium name="EnsemblMetazoa"/>
        </authorList>
    </citation>
    <scope>IDENTIFICATION</scope>
</reference>
<sequence length="115" mass="13109">MPRGEWPRLDYMLKGFSKTRAAVAKSKRLPSTPQLLLSLKGAWECGTVDVYSARLFWAIALTAFFGCFRIRELTQTDKSSPLRQKSGTSRLRAFRSEPEFTFSFPRLMQDGQGLI</sequence>
<evidence type="ECO:0000313" key="1">
    <source>
        <dbReference type="EnsemblMetazoa" id="Aqu2.1.20877_001"/>
    </source>
</evidence>
<organism evidence="1">
    <name type="scientific">Amphimedon queenslandica</name>
    <name type="common">Sponge</name>
    <dbReference type="NCBI Taxonomy" id="400682"/>
    <lineage>
        <taxon>Eukaryota</taxon>
        <taxon>Metazoa</taxon>
        <taxon>Porifera</taxon>
        <taxon>Demospongiae</taxon>
        <taxon>Heteroscleromorpha</taxon>
        <taxon>Haplosclerida</taxon>
        <taxon>Niphatidae</taxon>
        <taxon>Amphimedon</taxon>
    </lineage>
</organism>
<accession>A0A1X7TZM2</accession>
<dbReference type="EnsemblMetazoa" id="Aqu2.1.20877_001">
    <property type="protein sequence ID" value="Aqu2.1.20877_001"/>
    <property type="gene ID" value="Aqu2.1.20877"/>
</dbReference>
<dbReference type="AlphaFoldDB" id="A0A1X7TZM2"/>